<reference evidence="1 2" key="1">
    <citation type="submission" date="2017-05" db="EMBL/GenBank/DDBJ databases">
        <title>Genome sequence for an aflatoxigenic pathogen of Argentinian peanut, Aspergillus arachidicola.</title>
        <authorList>
            <person name="Moore G."/>
            <person name="Beltz S.B."/>
            <person name="Mack B.M."/>
        </authorList>
    </citation>
    <scope>NUCLEOTIDE SEQUENCE [LARGE SCALE GENOMIC DNA]</scope>
    <source>
        <strain evidence="1 2">CBS 117610</strain>
    </source>
</reference>
<dbReference type="AlphaFoldDB" id="A0A2G7FEE0"/>
<sequence length="159" mass="17200">MASTLNTVALDDASHSSIMFVLPPSAPSAPSSGRICPSQPRSSFTGISDERAKGFLGGGDVPRRNGERVRRTPPPDWILVSKSGRDPTLLTFVLLLPLGKLVQRRGWMWVVFVVLSSLLVVPSHDTGLLNLHELSLLQAGIPADHLSGYEDLEKAPPRE</sequence>
<accession>A0A2G7FEE0</accession>
<name>A0A2G7FEE0_9EURO</name>
<keyword evidence="2" id="KW-1185">Reference proteome</keyword>
<evidence type="ECO:0000313" key="2">
    <source>
        <dbReference type="Proteomes" id="UP000231358"/>
    </source>
</evidence>
<proteinExistence type="predicted"/>
<comment type="caution">
    <text evidence="1">The sequence shown here is derived from an EMBL/GenBank/DDBJ whole genome shotgun (WGS) entry which is preliminary data.</text>
</comment>
<organism evidence="1 2">
    <name type="scientific">Aspergillus arachidicola</name>
    <dbReference type="NCBI Taxonomy" id="656916"/>
    <lineage>
        <taxon>Eukaryota</taxon>
        <taxon>Fungi</taxon>
        <taxon>Dikarya</taxon>
        <taxon>Ascomycota</taxon>
        <taxon>Pezizomycotina</taxon>
        <taxon>Eurotiomycetes</taxon>
        <taxon>Eurotiomycetidae</taxon>
        <taxon>Eurotiales</taxon>
        <taxon>Aspergillaceae</taxon>
        <taxon>Aspergillus</taxon>
        <taxon>Aspergillus subgen. Circumdati</taxon>
    </lineage>
</organism>
<gene>
    <name evidence="1" type="ORF">AARAC_003609</name>
</gene>
<dbReference type="EMBL" id="NEXV01000715">
    <property type="protein sequence ID" value="PIG78977.1"/>
    <property type="molecule type" value="Genomic_DNA"/>
</dbReference>
<protein>
    <submittedName>
        <fullName evidence="1">Uncharacterized protein</fullName>
    </submittedName>
</protein>
<evidence type="ECO:0000313" key="1">
    <source>
        <dbReference type="EMBL" id="PIG78977.1"/>
    </source>
</evidence>
<dbReference type="Proteomes" id="UP000231358">
    <property type="component" value="Unassembled WGS sequence"/>
</dbReference>